<reference evidence="1" key="1">
    <citation type="submission" date="2019-09" db="EMBL/GenBank/DDBJ databases">
        <title>Complete genome sequencing of four Arcobacter species reveals a diverse suite of mobile elements.</title>
        <authorList>
            <person name="Miller W.G."/>
            <person name="Yee E."/>
            <person name="Bono J.L."/>
        </authorList>
    </citation>
    <scope>NUCLEOTIDE SEQUENCE [LARGE SCALE GENOMIC DNA]</scope>
    <source>
        <strain evidence="1">LMG 26638</strain>
    </source>
</reference>
<dbReference type="OrthoDB" id="5344780at2"/>
<name>A0A5C2H7E1_9BACT</name>
<evidence type="ECO:0000313" key="2">
    <source>
        <dbReference type="Proteomes" id="UP000322726"/>
    </source>
</evidence>
<gene>
    <name evidence="1" type="ORF">APAC_1799</name>
</gene>
<protein>
    <submittedName>
        <fullName evidence="1">Uncharacterized protein</fullName>
    </submittedName>
</protein>
<accession>A0A5C2H7E1</accession>
<dbReference type="RefSeq" id="WP_130233797.1">
    <property type="nucleotide sequence ID" value="NZ_BMEF01000036.1"/>
</dbReference>
<dbReference type="KEGG" id="apai:APAC_1799"/>
<proteinExistence type="predicted"/>
<reference evidence="1" key="2">
    <citation type="submission" date="2019-09" db="EMBL/GenBank/DDBJ databases">
        <title>Taxonomic note: a critical rebuttal of the proposed division of the genus Arcobacter into six genera, emended descriptions of Arcobacter anaerophilus and the genus Arcobacter, and an assessment of genus-level boundaries for Epsilonproteobacteria using in silico genomic comparator tools.</title>
        <authorList>
            <person name="On S.L.W."/>
            <person name="Miller W.G."/>
            <person name="Biggs P."/>
            <person name="Cornelius A."/>
            <person name="Vandamme P."/>
        </authorList>
    </citation>
    <scope>NUCLEOTIDE SEQUENCE [LARGE SCALE GENOMIC DNA]</scope>
    <source>
        <strain evidence="1">LMG 26638</strain>
    </source>
</reference>
<dbReference type="EMBL" id="CP035928">
    <property type="protein sequence ID" value="QEP34880.1"/>
    <property type="molecule type" value="Genomic_DNA"/>
</dbReference>
<keyword evidence="2" id="KW-1185">Reference proteome</keyword>
<dbReference type="Proteomes" id="UP000322726">
    <property type="component" value="Chromosome"/>
</dbReference>
<dbReference type="AlphaFoldDB" id="A0A5C2H7E1"/>
<organism evidence="1 2">
    <name type="scientific">Malaciobacter pacificus</name>
    <dbReference type="NCBI Taxonomy" id="1080223"/>
    <lineage>
        <taxon>Bacteria</taxon>
        <taxon>Pseudomonadati</taxon>
        <taxon>Campylobacterota</taxon>
        <taxon>Epsilonproteobacteria</taxon>
        <taxon>Campylobacterales</taxon>
        <taxon>Arcobacteraceae</taxon>
        <taxon>Malaciobacter</taxon>
    </lineage>
</organism>
<sequence>MEKINEECKKEKEKFFSILKRVIFTLTIILIFLLLIKYQRDNEQKIIDAFNDNKELICKSSIVSLSKGYKFEKNSEDLISNGVDIFNIKRCTLRYED</sequence>
<evidence type="ECO:0000313" key="1">
    <source>
        <dbReference type="EMBL" id="QEP34880.1"/>
    </source>
</evidence>